<dbReference type="SMART" id="SM00343">
    <property type="entry name" value="ZnF_C2HC"/>
    <property type="match status" value="2"/>
</dbReference>
<accession>A0A8C5A4D4</accession>
<dbReference type="OMA" id="FRECPDF"/>
<dbReference type="GO" id="GO:0008270">
    <property type="term" value="F:zinc ion binding"/>
    <property type="evidence" value="ECO:0007669"/>
    <property type="project" value="UniProtKB-KW"/>
</dbReference>
<feature type="domain" description="CCHC-type" evidence="3">
    <location>
        <begin position="223"/>
        <end position="239"/>
    </location>
</feature>
<dbReference type="Ensembl" id="ENSGMOT00000076077.1">
    <property type="protein sequence ID" value="ENSGMOP00000025929.1"/>
    <property type="gene ID" value="ENSGMOG00000032791.1"/>
</dbReference>
<reference evidence="4" key="2">
    <citation type="submission" date="2025-09" db="UniProtKB">
        <authorList>
            <consortium name="Ensembl"/>
        </authorList>
    </citation>
    <scope>IDENTIFICATION</scope>
</reference>
<feature type="compositionally biased region" description="Basic and acidic residues" evidence="2">
    <location>
        <begin position="24"/>
        <end position="44"/>
    </location>
</feature>
<dbReference type="Proteomes" id="UP000694546">
    <property type="component" value="Unassembled WGS sequence"/>
</dbReference>
<dbReference type="PROSITE" id="PS50158">
    <property type="entry name" value="ZF_CCHC"/>
    <property type="match status" value="1"/>
</dbReference>
<dbReference type="InterPro" id="IPR001878">
    <property type="entry name" value="Znf_CCHC"/>
</dbReference>
<evidence type="ECO:0000313" key="4">
    <source>
        <dbReference type="Ensembl" id="ENSGMOP00000025929.1"/>
    </source>
</evidence>
<keyword evidence="1" id="KW-0479">Metal-binding</keyword>
<feature type="region of interest" description="Disordered" evidence="2">
    <location>
        <begin position="1"/>
        <end position="44"/>
    </location>
</feature>
<feature type="compositionally biased region" description="Basic residues" evidence="2">
    <location>
        <begin position="364"/>
        <end position="374"/>
    </location>
</feature>
<evidence type="ECO:0000256" key="1">
    <source>
        <dbReference type="PROSITE-ProRule" id="PRU00047"/>
    </source>
</evidence>
<proteinExistence type="predicted"/>
<evidence type="ECO:0000256" key="2">
    <source>
        <dbReference type="SAM" id="MobiDB-lite"/>
    </source>
</evidence>
<protein>
    <recommendedName>
        <fullName evidence="3">CCHC-type domain-containing protein</fullName>
    </recommendedName>
</protein>
<sequence length="374" mass="42277">MDHMAADKGPEQTMPSSGVGALEEEGRNGIENRPETGEGRQKEYGKELTVDVEVEGTAVISMMDILREVAVQCGVVSGCRVRGEKNYEITMKDEVGKRKLLDGVRVKGALVHGREIVNSDMVVSFINLPVYMEDATILARLEEWGVRPISVIKRRKWPGTEIADGTRFLKVRFNEQVRSLPYSTKLETLRGAEYFRVIHDRQVRVCRLCIKPGHIFRECPDFKCFRCQKTGHYARECEERNAAAREEERGEQMEDKDGESDDGRGAEEETGGENEEAEKELEWRYRSDSGDSAEKDGDEQMMEQGGKAEDDDVAEDTDDERGRAEQPVEKIDEEQRQEGRGRKGGKKTKELAAKRKAEEEKTRGVRSKGPRSGI</sequence>
<dbReference type="InterPro" id="IPR036875">
    <property type="entry name" value="Znf_CCHC_sf"/>
</dbReference>
<feature type="compositionally biased region" description="Acidic residues" evidence="2">
    <location>
        <begin position="268"/>
        <end position="279"/>
    </location>
</feature>
<dbReference type="GO" id="GO:0003676">
    <property type="term" value="F:nucleic acid binding"/>
    <property type="evidence" value="ECO:0007669"/>
    <property type="project" value="InterPro"/>
</dbReference>
<keyword evidence="1" id="KW-0862">Zinc</keyword>
<feature type="compositionally biased region" description="Basic and acidic residues" evidence="2">
    <location>
        <begin position="280"/>
        <end position="295"/>
    </location>
</feature>
<evidence type="ECO:0000259" key="3">
    <source>
        <dbReference type="PROSITE" id="PS50158"/>
    </source>
</evidence>
<organism evidence="4 5">
    <name type="scientific">Gadus morhua</name>
    <name type="common">Atlantic cod</name>
    <dbReference type="NCBI Taxonomy" id="8049"/>
    <lineage>
        <taxon>Eukaryota</taxon>
        <taxon>Metazoa</taxon>
        <taxon>Chordata</taxon>
        <taxon>Craniata</taxon>
        <taxon>Vertebrata</taxon>
        <taxon>Euteleostomi</taxon>
        <taxon>Actinopterygii</taxon>
        <taxon>Neopterygii</taxon>
        <taxon>Teleostei</taxon>
        <taxon>Neoteleostei</taxon>
        <taxon>Acanthomorphata</taxon>
        <taxon>Zeiogadaria</taxon>
        <taxon>Gadariae</taxon>
        <taxon>Gadiformes</taxon>
        <taxon>Gadoidei</taxon>
        <taxon>Gadidae</taxon>
        <taxon>Gadus</taxon>
    </lineage>
</organism>
<feature type="compositionally biased region" description="Basic and acidic residues" evidence="2">
    <location>
        <begin position="1"/>
        <end position="10"/>
    </location>
</feature>
<dbReference type="SUPFAM" id="SSF57756">
    <property type="entry name" value="Retrovirus zinc finger-like domains"/>
    <property type="match status" value="1"/>
</dbReference>
<feature type="compositionally biased region" description="Basic and acidic residues" evidence="2">
    <location>
        <begin position="320"/>
        <end position="363"/>
    </location>
</feature>
<dbReference type="GeneTree" id="ENSGT01100000263588"/>
<feature type="region of interest" description="Disordered" evidence="2">
    <location>
        <begin position="244"/>
        <end position="374"/>
    </location>
</feature>
<keyword evidence="5" id="KW-1185">Reference proteome</keyword>
<dbReference type="AlphaFoldDB" id="A0A8C5A4D4"/>
<dbReference type="Gene3D" id="4.10.60.10">
    <property type="entry name" value="Zinc finger, CCHC-type"/>
    <property type="match status" value="1"/>
</dbReference>
<name>A0A8C5A4D4_GADMO</name>
<keyword evidence="1" id="KW-0863">Zinc-finger</keyword>
<dbReference type="Pfam" id="PF00098">
    <property type="entry name" value="zf-CCHC"/>
    <property type="match status" value="1"/>
</dbReference>
<feature type="compositionally biased region" description="Acidic residues" evidence="2">
    <location>
        <begin position="309"/>
        <end position="319"/>
    </location>
</feature>
<reference evidence="4" key="1">
    <citation type="submission" date="2025-08" db="UniProtKB">
        <authorList>
            <consortium name="Ensembl"/>
        </authorList>
    </citation>
    <scope>IDENTIFICATION</scope>
</reference>
<evidence type="ECO:0000313" key="5">
    <source>
        <dbReference type="Proteomes" id="UP000694546"/>
    </source>
</evidence>
<feature type="compositionally biased region" description="Basic and acidic residues" evidence="2">
    <location>
        <begin position="244"/>
        <end position="267"/>
    </location>
</feature>